<proteinExistence type="predicted"/>
<gene>
    <name evidence="1" type="ORF">SAMN02787118_101713</name>
</gene>
<protein>
    <submittedName>
        <fullName evidence="1">Uncharacterized protein</fullName>
    </submittedName>
</protein>
<evidence type="ECO:0000313" key="1">
    <source>
        <dbReference type="EMBL" id="SFE44023.1"/>
    </source>
</evidence>
<name>A0A1I2AM40_9ACTN</name>
<evidence type="ECO:0000313" key="2">
    <source>
        <dbReference type="Proteomes" id="UP000181942"/>
    </source>
</evidence>
<sequence length="79" mass="8651">MPFNTLAVGEAVTHFLLASVGLHENDDDLGSIIHRPRTRERHLQDPQQNARCPWCTTTGNLGRGANGELAARQTATTRS</sequence>
<dbReference type="Proteomes" id="UP000181942">
    <property type="component" value="Unassembled WGS sequence"/>
</dbReference>
<accession>A0A1I2AM40</accession>
<dbReference type="AlphaFoldDB" id="A0A1I2AM40"/>
<reference evidence="1 2" key="1">
    <citation type="submission" date="2016-10" db="EMBL/GenBank/DDBJ databases">
        <authorList>
            <person name="de Groot N.N."/>
        </authorList>
    </citation>
    <scope>NUCLEOTIDE SEQUENCE [LARGE SCALE GENOMIC DNA]</scope>
    <source>
        <strain evidence="1 2">OK461</strain>
    </source>
</reference>
<organism evidence="1 2">
    <name type="scientific">Streptomyces mirabilis</name>
    <dbReference type="NCBI Taxonomy" id="68239"/>
    <lineage>
        <taxon>Bacteria</taxon>
        <taxon>Bacillati</taxon>
        <taxon>Actinomycetota</taxon>
        <taxon>Actinomycetes</taxon>
        <taxon>Kitasatosporales</taxon>
        <taxon>Streptomycetaceae</taxon>
        <taxon>Streptomyces</taxon>
    </lineage>
</organism>
<dbReference type="EMBL" id="FONR01000001">
    <property type="protein sequence ID" value="SFE44023.1"/>
    <property type="molecule type" value="Genomic_DNA"/>
</dbReference>